<evidence type="ECO:0000313" key="4">
    <source>
        <dbReference type="EMBL" id="CAF0915852.1"/>
    </source>
</evidence>
<gene>
    <name evidence="1" type="ORF">JXQ802_LOCUS5662</name>
    <name evidence="4" type="ORF">RFH988_LOCUS9728</name>
    <name evidence="2" type="ORF">SEV965_LOCUS3304</name>
    <name evidence="3" type="ORF">ZHD862_LOCUS5703</name>
</gene>
<dbReference type="AlphaFoldDB" id="A0A813X7C2"/>
<protein>
    <submittedName>
        <fullName evidence="3">Uncharacterized protein</fullName>
    </submittedName>
</protein>
<evidence type="ECO:0000313" key="6">
    <source>
        <dbReference type="Proteomes" id="UP000663870"/>
    </source>
</evidence>
<evidence type="ECO:0000313" key="1">
    <source>
        <dbReference type="EMBL" id="CAF0830449.1"/>
    </source>
</evidence>
<reference evidence="3" key="1">
    <citation type="submission" date="2021-02" db="EMBL/GenBank/DDBJ databases">
        <authorList>
            <person name="Nowell W R."/>
        </authorList>
    </citation>
    <scope>NUCLEOTIDE SEQUENCE</scope>
</reference>
<evidence type="ECO:0000313" key="3">
    <source>
        <dbReference type="EMBL" id="CAF0867479.1"/>
    </source>
</evidence>
<proteinExistence type="predicted"/>
<dbReference type="EMBL" id="CAJNOU010000084">
    <property type="protein sequence ID" value="CAF0854828.1"/>
    <property type="molecule type" value="Genomic_DNA"/>
</dbReference>
<sequence>MSDEQKTEWSNVKSLHNDRFIESKKEKLDINNLHPEQCKRLQMLGLITLNTNGEQQEATDEEIDTILQKTIQNEDPSILADKYMMRHGLYDLLKALTTKIVLNRPADPITFMINDLENQVKDKANI</sequence>
<dbReference type="SUPFAM" id="SSF47391">
    <property type="entry name" value="Dimerization-anchoring domain of cAMP-dependent PK regulatory subunit"/>
    <property type="match status" value="1"/>
</dbReference>
<name>A0A813X7C2_9BILA</name>
<keyword evidence="6" id="KW-1185">Reference proteome</keyword>
<dbReference type="Proteomes" id="UP000663870">
    <property type="component" value="Unassembled WGS sequence"/>
</dbReference>
<dbReference type="EMBL" id="CAJNOL010000085">
    <property type="protein sequence ID" value="CAF0830449.1"/>
    <property type="molecule type" value="Genomic_DNA"/>
</dbReference>
<comment type="caution">
    <text evidence="3">The sequence shown here is derived from an EMBL/GenBank/DDBJ whole genome shotgun (WGS) entry which is preliminary data.</text>
</comment>
<dbReference type="OrthoDB" id="522106at2759"/>
<dbReference type="EMBL" id="CAJNOO010000351">
    <property type="protein sequence ID" value="CAF0915852.1"/>
    <property type="molecule type" value="Genomic_DNA"/>
</dbReference>
<evidence type="ECO:0000313" key="5">
    <source>
        <dbReference type="Proteomes" id="UP000663864"/>
    </source>
</evidence>
<organism evidence="3 5">
    <name type="scientific">Rotaria sordida</name>
    <dbReference type="NCBI Taxonomy" id="392033"/>
    <lineage>
        <taxon>Eukaryota</taxon>
        <taxon>Metazoa</taxon>
        <taxon>Spiralia</taxon>
        <taxon>Gnathifera</taxon>
        <taxon>Rotifera</taxon>
        <taxon>Eurotatoria</taxon>
        <taxon>Bdelloidea</taxon>
        <taxon>Philodinida</taxon>
        <taxon>Philodinidae</taxon>
        <taxon>Rotaria</taxon>
    </lineage>
</organism>
<accession>A0A813X7C2</accession>
<dbReference type="Proteomes" id="UP000663889">
    <property type="component" value="Unassembled WGS sequence"/>
</dbReference>
<dbReference type="Proteomes" id="UP000663882">
    <property type="component" value="Unassembled WGS sequence"/>
</dbReference>
<evidence type="ECO:0000313" key="2">
    <source>
        <dbReference type="EMBL" id="CAF0854828.1"/>
    </source>
</evidence>
<dbReference type="Proteomes" id="UP000663864">
    <property type="component" value="Unassembled WGS sequence"/>
</dbReference>
<dbReference type="EMBL" id="CAJNOT010000153">
    <property type="protein sequence ID" value="CAF0867479.1"/>
    <property type="molecule type" value="Genomic_DNA"/>
</dbReference>